<dbReference type="RefSeq" id="WP_202854622.1">
    <property type="nucleotide sequence ID" value="NZ_JAEUGD010000004.1"/>
</dbReference>
<keyword evidence="2" id="KW-1185">Reference proteome</keyword>
<name>A0A937FT70_9BACT</name>
<organism evidence="1 2">
    <name type="scientific">Fulvivirga marina</name>
    <dbReference type="NCBI Taxonomy" id="2494733"/>
    <lineage>
        <taxon>Bacteria</taxon>
        <taxon>Pseudomonadati</taxon>
        <taxon>Bacteroidota</taxon>
        <taxon>Cytophagia</taxon>
        <taxon>Cytophagales</taxon>
        <taxon>Fulvivirgaceae</taxon>
        <taxon>Fulvivirga</taxon>
    </lineage>
</organism>
<comment type="caution">
    <text evidence="1">The sequence shown here is derived from an EMBL/GenBank/DDBJ whole genome shotgun (WGS) entry which is preliminary data.</text>
</comment>
<dbReference type="AlphaFoldDB" id="A0A937FT70"/>
<proteinExistence type="predicted"/>
<accession>A0A937FT70</accession>
<evidence type="ECO:0000313" key="1">
    <source>
        <dbReference type="EMBL" id="MBL6445079.1"/>
    </source>
</evidence>
<evidence type="ECO:0000313" key="2">
    <source>
        <dbReference type="Proteomes" id="UP000614216"/>
    </source>
</evidence>
<gene>
    <name evidence="1" type="ORF">JMN32_02090</name>
</gene>
<sequence length="1148" mass="130896">MLRPIIILVTLCAISFPGFTQEGGPKCKWVKNFGQPLSLDSLSIVPNTLKIQHGDSSAFSVEQNITKGEVIINTQLQLDSVLICYEVFPFSFHQQYYHRSLEIYDSNAYFKDPVKQEDQLLKREELFAIEGLNKSGSISRGISFGNNQDVFVNSTLNLNLEGKLTDDLNIRAAITDQNVPFQPEGNTQQLQDFDNVFIQVYNDNFSITGGDVVLKNKPSYFMRYYKNVQGGLAEVKYNLTDSISATTSLGVSVAKGKFASVLVPALEGVLGPYRIPGPDNESFVIILANSERVFLDGRRLERGFNNDYVIDYNSGEITFTNQVLITQFSRIRIDYEYSDQNYSRSITAASHYQQMGKLELFVNAYSEKDNRNRPLLLDLTNEDKILLSNVGDELQQAVISSADSVEYSNELILYEKTDTTDLDGALKEVYRYSTDPGVAMYKVTFSNVGLGNGNYVQAQTTANGRVFEWVSPVSGVPQGQYEPVVKIPAPNKKQLVNIGAEYKVGKFEKIFAEVAFSDQDVNLFSELDSKDDKGFAIKSGIASEGRPISFLPEYKWSLYSDFEFDERYFNPIDRFRYIEYDRDWGYDPATDRRRAADRIVNAGVGMRKNADNGVAYDISYRNRPGQVDGFQHRAKFDKSVGKFFLKTSMFRLDTRQDSLTETWTRYSADVSYRSKWVIPGYVRQVDKNRVEAQPADSVVRSAMYFEEHTFYLKSGKGSPVDFDIRHSIREDKRPLEGIMAEYSNSNTSRLTASTDLGKHKIKVLFTYRNLENLFLDEDEETVSGRLDWQSTWLDRHVRSDLTYTISNSREPKREFVYIKVPPGEGTHTWRDLNEDGIQDLNEFFEAINPDERNYAKIFIPTNEFVTAFQNLFIYRISLEMPRAWRKEAGLKKFLSSFSNNTSWSADVKTTDSNLDTRLFAFAKGSGEEKLLSEKNILRSTLFYNRTSPKYGAEVGYFNSGLRQLLQGGFESRDIEEYTLGVRVNLSRVYSLNIKTSAATKAVNSDFLEGRNYLIDSRKINPEIAWQPKGNIRISAQYGYESKENNYTSESVESAYLNEYILDVKLNKAVRSTFNARLRYVEIDFQGEENSPIGYDLLNALRPGENISWGVNWQRKITSGLQLNLSYDGRKSENVDVIHIGRVQVSALF</sequence>
<reference evidence="1" key="1">
    <citation type="submission" date="2021-01" db="EMBL/GenBank/DDBJ databases">
        <title>Fulvivirga kasyanovii gen. nov., sp nov., a novel member of the phylum Bacteroidetes isolated from seawater in a mussel farm.</title>
        <authorList>
            <person name="Zhao L.-H."/>
            <person name="Wang Z.-J."/>
        </authorList>
    </citation>
    <scope>NUCLEOTIDE SEQUENCE</scope>
    <source>
        <strain evidence="1">29W222</strain>
    </source>
</reference>
<dbReference type="EMBL" id="JAEUGD010000004">
    <property type="protein sequence ID" value="MBL6445079.1"/>
    <property type="molecule type" value="Genomic_DNA"/>
</dbReference>
<protein>
    <submittedName>
        <fullName evidence="1">Uncharacterized protein</fullName>
    </submittedName>
</protein>
<dbReference type="Proteomes" id="UP000614216">
    <property type="component" value="Unassembled WGS sequence"/>
</dbReference>